<feature type="region of interest" description="Disordered" evidence="7">
    <location>
        <begin position="1"/>
        <end position="44"/>
    </location>
</feature>
<dbReference type="EMBL" id="VCAU01000016">
    <property type="protein sequence ID" value="KAF9891800.1"/>
    <property type="molecule type" value="Genomic_DNA"/>
</dbReference>
<dbReference type="PANTHER" id="PTHR28280:SF1">
    <property type="entry name" value="SHUTTLING PRE-60S FACTOR ECM1"/>
    <property type="match status" value="1"/>
</dbReference>
<evidence type="ECO:0000256" key="6">
    <source>
        <dbReference type="ARBA" id="ARBA00023242"/>
    </source>
</evidence>
<feature type="compositionally biased region" description="Basic residues" evidence="7">
    <location>
        <begin position="1"/>
        <end position="15"/>
    </location>
</feature>
<accession>A0AAD4CSB6</accession>
<reference evidence="8" key="1">
    <citation type="journal article" date="2019" name="Beilstein J. Org. Chem.">
        <title>Nanangenines: drimane sesquiterpenoids as the dominant metabolite cohort of a novel Australian fungus, Aspergillus nanangensis.</title>
        <authorList>
            <person name="Lacey H.J."/>
            <person name="Gilchrist C.L.M."/>
            <person name="Crombie A."/>
            <person name="Kalaitzis J.A."/>
            <person name="Vuong D."/>
            <person name="Rutledge P.J."/>
            <person name="Turner P."/>
            <person name="Pitt J.I."/>
            <person name="Lacey E."/>
            <person name="Chooi Y.H."/>
            <person name="Piggott A.M."/>
        </authorList>
    </citation>
    <scope>NUCLEOTIDE SEQUENCE</scope>
    <source>
        <strain evidence="8">MST-FP2251</strain>
    </source>
</reference>
<dbReference type="Pfam" id="PF09135">
    <property type="entry name" value="Alb1"/>
    <property type="match status" value="1"/>
</dbReference>
<dbReference type="PANTHER" id="PTHR28280">
    <property type="entry name" value="SHUTTLING PRE-60S FACTOR ECM1"/>
    <property type="match status" value="1"/>
</dbReference>
<keyword evidence="4" id="KW-0963">Cytoplasm</keyword>
<evidence type="ECO:0000313" key="9">
    <source>
        <dbReference type="Proteomes" id="UP001194746"/>
    </source>
</evidence>
<dbReference type="InterPro" id="IPR022784">
    <property type="entry name" value="Ribosome_bgen_Alb1"/>
</dbReference>
<dbReference type="GO" id="GO:0000055">
    <property type="term" value="P:ribosomal large subunit export from nucleus"/>
    <property type="evidence" value="ECO:0007669"/>
    <property type="project" value="TreeGrafter"/>
</dbReference>
<organism evidence="8 9">
    <name type="scientific">Aspergillus nanangensis</name>
    <dbReference type="NCBI Taxonomy" id="2582783"/>
    <lineage>
        <taxon>Eukaryota</taxon>
        <taxon>Fungi</taxon>
        <taxon>Dikarya</taxon>
        <taxon>Ascomycota</taxon>
        <taxon>Pezizomycotina</taxon>
        <taxon>Eurotiomycetes</taxon>
        <taxon>Eurotiomycetidae</taxon>
        <taxon>Eurotiales</taxon>
        <taxon>Aspergillaceae</taxon>
        <taxon>Aspergillus</taxon>
        <taxon>Aspergillus subgen. Circumdati</taxon>
    </lineage>
</organism>
<keyword evidence="3" id="KW-0813">Transport</keyword>
<sequence length="169" mass="18519">MAKSRPQSKHSRAARRAASPSLDVDKSLTSLPRAEEPVRQRDSILAERENAGVIKKKSKPKAMSRAQKLRQQKGVQRAEAVENQLEIKVAKAVTRGKAIKARSGDWEDFSRKSSKTMFQNLADEADDDNAMIDGSGAPQTKRTKPQPTIVAPNPEPDVSAGIDMDDDIS</sequence>
<dbReference type="AlphaFoldDB" id="A0AAD4CSB6"/>
<evidence type="ECO:0000256" key="4">
    <source>
        <dbReference type="ARBA" id="ARBA00022490"/>
    </source>
</evidence>
<dbReference type="InterPro" id="IPR053278">
    <property type="entry name" value="Pre-60S_factor_ECM1"/>
</dbReference>
<feature type="region of interest" description="Disordered" evidence="7">
    <location>
        <begin position="123"/>
        <end position="169"/>
    </location>
</feature>
<reference evidence="8" key="2">
    <citation type="submission" date="2020-02" db="EMBL/GenBank/DDBJ databases">
        <authorList>
            <person name="Gilchrist C.L.M."/>
            <person name="Chooi Y.-H."/>
        </authorList>
    </citation>
    <scope>NUCLEOTIDE SEQUENCE</scope>
    <source>
        <strain evidence="8">MST-FP2251</strain>
    </source>
</reference>
<evidence type="ECO:0000256" key="5">
    <source>
        <dbReference type="ARBA" id="ARBA00022517"/>
    </source>
</evidence>
<evidence type="ECO:0000256" key="2">
    <source>
        <dbReference type="ARBA" id="ARBA00004496"/>
    </source>
</evidence>
<feature type="compositionally biased region" description="Basic and acidic residues" evidence="7">
    <location>
        <begin position="33"/>
        <end position="44"/>
    </location>
</feature>
<gene>
    <name evidence="8" type="ORF">FE257_003281</name>
</gene>
<comment type="subcellular location">
    <subcellularLocation>
        <location evidence="2">Cytoplasm</location>
    </subcellularLocation>
    <subcellularLocation>
        <location evidence="1">Nucleus</location>
    </subcellularLocation>
</comment>
<evidence type="ECO:0000313" key="8">
    <source>
        <dbReference type="EMBL" id="KAF9891800.1"/>
    </source>
</evidence>
<dbReference type="GO" id="GO:0005737">
    <property type="term" value="C:cytoplasm"/>
    <property type="evidence" value="ECO:0007669"/>
    <property type="project" value="UniProtKB-SubCell"/>
</dbReference>
<keyword evidence="6" id="KW-0539">Nucleus</keyword>
<name>A0AAD4CSB6_ASPNN</name>
<evidence type="ECO:0008006" key="10">
    <source>
        <dbReference type="Google" id="ProtNLM"/>
    </source>
</evidence>
<comment type="caution">
    <text evidence="8">The sequence shown here is derived from an EMBL/GenBank/DDBJ whole genome shotgun (WGS) entry which is preliminary data.</text>
</comment>
<dbReference type="GO" id="GO:0030687">
    <property type="term" value="C:preribosome, large subunit precursor"/>
    <property type="evidence" value="ECO:0007669"/>
    <property type="project" value="TreeGrafter"/>
</dbReference>
<keyword evidence="9" id="KW-1185">Reference proteome</keyword>
<evidence type="ECO:0000256" key="3">
    <source>
        <dbReference type="ARBA" id="ARBA00022448"/>
    </source>
</evidence>
<evidence type="ECO:0000256" key="7">
    <source>
        <dbReference type="SAM" id="MobiDB-lite"/>
    </source>
</evidence>
<proteinExistence type="predicted"/>
<keyword evidence="5" id="KW-0690">Ribosome biogenesis</keyword>
<dbReference type="Proteomes" id="UP001194746">
    <property type="component" value="Unassembled WGS sequence"/>
</dbReference>
<dbReference type="GO" id="GO:0005730">
    <property type="term" value="C:nucleolus"/>
    <property type="evidence" value="ECO:0007669"/>
    <property type="project" value="TreeGrafter"/>
</dbReference>
<protein>
    <recommendedName>
        <fullName evidence="10">Alb1-domain-containing protein</fullName>
    </recommendedName>
</protein>
<evidence type="ECO:0000256" key="1">
    <source>
        <dbReference type="ARBA" id="ARBA00004123"/>
    </source>
</evidence>